<gene>
    <name evidence="11" type="ORF">Tco_1132793</name>
</gene>
<evidence type="ECO:0000256" key="5">
    <source>
        <dbReference type="ARBA" id="ARBA00022679"/>
    </source>
</evidence>
<evidence type="ECO:0000313" key="12">
    <source>
        <dbReference type="Proteomes" id="UP001151760"/>
    </source>
</evidence>
<evidence type="ECO:0000256" key="8">
    <source>
        <dbReference type="ARBA" id="ARBA00023242"/>
    </source>
</evidence>
<organism evidence="11 12">
    <name type="scientific">Tanacetum coccineum</name>
    <dbReference type="NCBI Taxonomy" id="301880"/>
    <lineage>
        <taxon>Eukaryota</taxon>
        <taxon>Viridiplantae</taxon>
        <taxon>Streptophyta</taxon>
        <taxon>Embryophyta</taxon>
        <taxon>Tracheophyta</taxon>
        <taxon>Spermatophyta</taxon>
        <taxon>Magnoliopsida</taxon>
        <taxon>eudicotyledons</taxon>
        <taxon>Gunneridae</taxon>
        <taxon>Pentapetalae</taxon>
        <taxon>asterids</taxon>
        <taxon>campanulids</taxon>
        <taxon>Asterales</taxon>
        <taxon>Asteraceae</taxon>
        <taxon>Asteroideae</taxon>
        <taxon>Anthemideae</taxon>
        <taxon>Anthemidinae</taxon>
        <taxon>Tanacetum</taxon>
    </lineage>
</organism>
<dbReference type="SUPFAM" id="SSF81631">
    <property type="entry name" value="PAP/OAS1 substrate-binding domain"/>
    <property type="match status" value="1"/>
</dbReference>
<protein>
    <recommendedName>
        <fullName evidence="3">polynucleotide adenylyltransferase</fullName>
        <ecNumber evidence="3">2.7.7.19</ecNumber>
    </recommendedName>
</protein>
<dbReference type="InterPro" id="IPR007012">
    <property type="entry name" value="PolA_pol_cen_dom"/>
</dbReference>
<proteinExistence type="inferred from homology"/>
<evidence type="ECO:0000259" key="10">
    <source>
        <dbReference type="Pfam" id="PF04928"/>
    </source>
</evidence>
<feature type="domain" description="Poly(A) polymerase central" evidence="10">
    <location>
        <begin position="51"/>
        <end position="132"/>
    </location>
</feature>
<dbReference type="Pfam" id="PF04928">
    <property type="entry name" value="PAP_central"/>
    <property type="match status" value="1"/>
</dbReference>
<dbReference type="Gene3D" id="1.10.1410.10">
    <property type="match status" value="1"/>
</dbReference>
<keyword evidence="8" id="KW-0539">Nucleus</keyword>
<evidence type="ECO:0000256" key="7">
    <source>
        <dbReference type="ARBA" id="ARBA00022840"/>
    </source>
</evidence>
<evidence type="ECO:0000313" key="11">
    <source>
        <dbReference type="EMBL" id="GJU10397.1"/>
    </source>
</evidence>
<evidence type="ECO:0000256" key="9">
    <source>
        <dbReference type="SAM" id="Phobius"/>
    </source>
</evidence>
<keyword evidence="5" id="KW-0808">Transferase</keyword>
<dbReference type="EC" id="2.7.7.19" evidence="3"/>
<dbReference type="PANTHER" id="PTHR10682:SF48">
    <property type="entry name" value="POLYNUCLEOTIDE ADENYLYLTRANSFERASE"/>
    <property type="match status" value="1"/>
</dbReference>
<comment type="similarity">
    <text evidence="2">Belongs to the poly(A) polymerase family.</text>
</comment>
<dbReference type="EMBL" id="BQNB010021819">
    <property type="protein sequence ID" value="GJU10397.1"/>
    <property type="molecule type" value="Genomic_DNA"/>
</dbReference>
<comment type="caution">
    <text evidence="11">The sequence shown here is derived from an EMBL/GenBank/DDBJ whole genome shotgun (WGS) entry which is preliminary data.</text>
</comment>
<dbReference type="PANTHER" id="PTHR10682">
    <property type="entry name" value="POLY A POLYMERASE"/>
    <property type="match status" value="1"/>
</dbReference>
<keyword evidence="12" id="KW-1185">Reference proteome</keyword>
<keyword evidence="9" id="KW-0812">Transmembrane</keyword>
<evidence type="ECO:0000256" key="6">
    <source>
        <dbReference type="ARBA" id="ARBA00022741"/>
    </source>
</evidence>
<evidence type="ECO:0000256" key="3">
    <source>
        <dbReference type="ARBA" id="ARBA00012388"/>
    </source>
</evidence>
<evidence type="ECO:0000256" key="4">
    <source>
        <dbReference type="ARBA" id="ARBA00022664"/>
    </source>
</evidence>
<accession>A0ABQ5JFP1</accession>
<feature type="transmembrane region" description="Helical" evidence="9">
    <location>
        <begin position="61"/>
        <end position="81"/>
    </location>
</feature>
<sequence>MTSMLIKRRQTIPRHEVQQVICTLCGTEQEVSRESITQGVQAQKLLHNTWMLKVLAKRRGVYSNVTGFLGGVNLALLVAQVCQLFPNAIPSMLVSRFLIVYTNWLWPNPVMLCPIDEDDPGLDVWDPQKLHGEIKRHEDCEVTACLFSSFS</sequence>
<evidence type="ECO:0000256" key="1">
    <source>
        <dbReference type="ARBA" id="ARBA00004123"/>
    </source>
</evidence>
<keyword evidence="6" id="KW-0547">Nucleotide-binding</keyword>
<reference evidence="11" key="1">
    <citation type="journal article" date="2022" name="Int. J. Mol. Sci.">
        <title>Draft Genome of Tanacetum Coccineum: Genomic Comparison of Closely Related Tanacetum-Family Plants.</title>
        <authorList>
            <person name="Yamashiro T."/>
            <person name="Shiraishi A."/>
            <person name="Nakayama K."/>
            <person name="Satake H."/>
        </authorList>
    </citation>
    <scope>NUCLEOTIDE SEQUENCE</scope>
</reference>
<name>A0ABQ5JFP1_9ASTR</name>
<evidence type="ECO:0000256" key="2">
    <source>
        <dbReference type="ARBA" id="ARBA00010912"/>
    </source>
</evidence>
<keyword evidence="9" id="KW-0472">Membrane</keyword>
<keyword evidence="7" id="KW-0067">ATP-binding</keyword>
<reference evidence="11" key="2">
    <citation type="submission" date="2022-01" db="EMBL/GenBank/DDBJ databases">
        <authorList>
            <person name="Yamashiro T."/>
            <person name="Shiraishi A."/>
            <person name="Satake H."/>
            <person name="Nakayama K."/>
        </authorList>
    </citation>
    <scope>NUCLEOTIDE SEQUENCE</scope>
</reference>
<dbReference type="Proteomes" id="UP001151760">
    <property type="component" value="Unassembled WGS sequence"/>
</dbReference>
<keyword evidence="9" id="KW-1133">Transmembrane helix</keyword>
<keyword evidence="4" id="KW-0507">mRNA processing</keyword>
<comment type="subcellular location">
    <subcellularLocation>
        <location evidence="1">Nucleus</location>
    </subcellularLocation>
</comment>